<proteinExistence type="predicted"/>
<organism evidence="7 8">
    <name type="scientific">Aceticella autotrophica</name>
    <dbReference type="NCBI Taxonomy" id="2755338"/>
    <lineage>
        <taxon>Bacteria</taxon>
        <taxon>Bacillati</taxon>
        <taxon>Bacillota</taxon>
        <taxon>Clostridia</taxon>
        <taxon>Thermoanaerobacterales</taxon>
        <taxon>Thermoanaerobacteraceae</taxon>
        <taxon>Aceticella</taxon>
    </lineage>
</organism>
<feature type="transmembrane region" description="Helical" evidence="5">
    <location>
        <begin position="195"/>
        <end position="224"/>
    </location>
</feature>
<name>A0A975GB02_9THEO</name>
<dbReference type="AlphaFoldDB" id="A0A975GB02"/>
<evidence type="ECO:0000313" key="7">
    <source>
        <dbReference type="EMBL" id="QSZ27820.1"/>
    </source>
</evidence>
<dbReference type="RefSeq" id="WP_284680538.1">
    <property type="nucleotide sequence ID" value="NZ_CP060096.1"/>
</dbReference>
<feature type="transmembrane region" description="Helical" evidence="5">
    <location>
        <begin position="69"/>
        <end position="93"/>
    </location>
</feature>
<protein>
    <submittedName>
        <fullName evidence="7">YIP1 family protein</fullName>
    </submittedName>
</protein>
<dbReference type="GO" id="GO:0016020">
    <property type="term" value="C:membrane"/>
    <property type="evidence" value="ECO:0007669"/>
    <property type="project" value="UniProtKB-SubCell"/>
</dbReference>
<feature type="domain" description="Yip1" evidence="6">
    <location>
        <begin position="9"/>
        <end position="211"/>
    </location>
</feature>
<evidence type="ECO:0000256" key="1">
    <source>
        <dbReference type="ARBA" id="ARBA00004141"/>
    </source>
</evidence>
<evidence type="ECO:0000256" key="2">
    <source>
        <dbReference type="ARBA" id="ARBA00022692"/>
    </source>
</evidence>
<evidence type="ECO:0000259" key="6">
    <source>
        <dbReference type="Pfam" id="PF04893"/>
    </source>
</evidence>
<evidence type="ECO:0000256" key="5">
    <source>
        <dbReference type="SAM" id="Phobius"/>
    </source>
</evidence>
<accession>A0A975GB02</accession>
<keyword evidence="2 5" id="KW-0812">Transmembrane</keyword>
<feature type="transmembrane region" description="Helical" evidence="5">
    <location>
        <begin position="134"/>
        <end position="156"/>
    </location>
</feature>
<keyword evidence="4 5" id="KW-0472">Membrane</keyword>
<reference evidence="7" key="1">
    <citation type="submission" date="2020-08" db="EMBL/GenBank/DDBJ databases">
        <title>Genomic insights into the carbon and energy metabolism of the first obligate autotrophic acetogenic bacterium Aceticella autotrophica gen. nov., sp. nov.</title>
        <authorList>
            <person name="Toshchakov S.V."/>
            <person name="Elcheninov A.G."/>
            <person name="Kublanov I.V."/>
            <person name="Frolov E.N."/>
            <person name="Lebedinsky A.V."/>
        </authorList>
    </citation>
    <scope>NUCLEOTIDE SEQUENCE</scope>
    <source>
        <strain evidence="7">3443-3Ac</strain>
    </source>
</reference>
<keyword evidence="8" id="KW-1185">Reference proteome</keyword>
<evidence type="ECO:0000313" key="8">
    <source>
        <dbReference type="Proteomes" id="UP000671913"/>
    </source>
</evidence>
<evidence type="ECO:0000256" key="4">
    <source>
        <dbReference type="ARBA" id="ARBA00023136"/>
    </source>
</evidence>
<dbReference type="Pfam" id="PF04893">
    <property type="entry name" value="Yip1"/>
    <property type="match status" value="1"/>
</dbReference>
<sequence>MSFLERLYGILFQPVKTIREIIRKKPIWQSILVLILTGLLPAITAKIVYPKDLYGNGMNIFSSSQFYSIFMTMAIVSSIFLRPIMLFVSTSIYHLIAEFMGFKVCIKDDEKTFIEDGSNSDNQKDEASVGTGKGLYSALAFATLPMIFMVIINLIFRFTTVHYEWIFTLIFTIWVIVLDIISIRENYKMNNGNAALTFFLPFIVLIAIVILMMIFMGVVMAPAINEIMRNIHSMPAPY</sequence>
<comment type="subcellular location">
    <subcellularLocation>
        <location evidence="1">Membrane</location>
        <topology evidence="1">Multi-pass membrane protein</topology>
    </subcellularLocation>
</comment>
<dbReference type="Proteomes" id="UP000671913">
    <property type="component" value="Chromosome"/>
</dbReference>
<dbReference type="InterPro" id="IPR006977">
    <property type="entry name" value="Yip1_dom"/>
</dbReference>
<dbReference type="EMBL" id="CP060096">
    <property type="protein sequence ID" value="QSZ27820.1"/>
    <property type="molecule type" value="Genomic_DNA"/>
</dbReference>
<dbReference type="KEGG" id="aaut:ACETAC_02715"/>
<gene>
    <name evidence="7" type="ORF">ACETAC_02715</name>
</gene>
<feature type="transmembrane region" description="Helical" evidence="5">
    <location>
        <begin position="27"/>
        <end position="49"/>
    </location>
</feature>
<evidence type="ECO:0000256" key="3">
    <source>
        <dbReference type="ARBA" id="ARBA00022989"/>
    </source>
</evidence>
<keyword evidence="3 5" id="KW-1133">Transmembrane helix</keyword>
<feature type="transmembrane region" description="Helical" evidence="5">
    <location>
        <begin position="162"/>
        <end position="183"/>
    </location>
</feature>